<reference evidence="4" key="2">
    <citation type="submission" date="2019-09" db="UniProtKB">
        <authorList>
            <consortium name="WormBaseParasite"/>
        </authorList>
    </citation>
    <scope>IDENTIFICATION</scope>
</reference>
<reference evidence="2 3" key="1">
    <citation type="submission" date="2018-11" db="EMBL/GenBank/DDBJ databases">
        <authorList>
            <consortium name="Pathogen Informatics"/>
        </authorList>
    </citation>
    <scope>NUCLEOTIDE SEQUENCE [LARGE SCALE GENOMIC DNA]</scope>
</reference>
<evidence type="ECO:0000313" key="3">
    <source>
        <dbReference type="Proteomes" id="UP000050761"/>
    </source>
</evidence>
<dbReference type="InterPro" id="IPR036397">
    <property type="entry name" value="RNaseH_sf"/>
</dbReference>
<evidence type="ECO:0000313" key="4">
    <source>
        <dbReference type="WBParaSite" id="HPBE_0002661201-mRNA-1"/>
    </source>
</evidence>
<protein>
    <submittedName>
        <fullName evidence="4">DDE_3 domain-containing protein</fullName>
    </submittedName>
</protein>
<dbReference type="GO" id="GO:0003676">
    <property type="term" value="F:nucleic acid binding"/>
    <property type="evidence" value="ECO:0007669"/>
    <property type="project" value="InterPro"/>
</dbReference>
<dbReference type="WBParaSite" id="HPBE_0002661201-mRNA-1">
    <property type="protein sequence ID" value="HPBE_0002661201-mRNA-1"/>
    <property type="gene ID" value="HPBE_0002661201"/>
</dbReference>
<proteinExistence type="predicted"/>
<dbReference type="AlphaFoldDB" id="A0A183GV92"/>
<dbReference type="Gene3D" id="3.30.420.10">
    <property type="entry name" value="Ribonuclease H-like superfamily/Ribonuclease H"/>
    <property type="match status" value="1"/>
</dbReference>
<keyword evidence="3" id="KW-1185">Reference proteome</keyword>
<evidence type="ECO:0000313" key="2">
    <source>
        <dbReference type="EMBL" id="VDP58540.1"/>
    </source>
</evidence>
<dbReference type="Pfam" id="PF13358">
    <property type="entry name" value="DDE_3"/>
    <property type="match status" value="1"/>
</dbReference>
<dbReference type="OrthoDB" id="7976214at2759"/>
<accession>A0A183GV92</accession>
<name>A0A183GV92_HELPZ</name>
<evidence type="ECO:0000259" key="1">
    <source>
        <dbReference type="Pfam" id="PF13358"/>
    </source>
</evidence>
<sequence length="146" mass="16372">MVTFILAMNTQGVIHTGIIDDGTCTDPMFCAFVEELASKMRGMDGMDGVWLIMDNARIHQTSERWRILEKTSYELKFLSPYSYMLNPAENVFSKVKACETLAEQPDGGPHAELSHSENCKGDTGRLCELRAPHDDELGYCSSWTTL</sequence>
<dbReference type="Proteomes" id="UP000050761">
    <property type="component" value="Unassembled WGS sequence"/>
</dbReference>
<gene>
    <name evidence="2" type="ORF">HPBE_LOCUS26611</name>
</gene>
<feature type="domain" description="Tc1-like transposase DDE" evidence="1">
    <location>
        <begin position="2"/>
        <end position="97"/>
    </location>
</feature>
<dbReference type="EMBL" id="UZAH01040418">
    <property type="protein sequence ID" value="VDP58540.1"/>
    <property type="molecule type" value="Genomic_DNA"/>
</dbReference>
<organism evidence="3 4">
    <name type="scientific">Heligmosomoides polygyrus</name>
    <name type="common">Parasitic roundworm</name>
    <dbReference type="NCBI Taxonomy" id="6339"/>
    <lineage>
        <taxon>Eukaryota</taxon>
        <taxon>Metazoa</taxon>
        <taxon>Ecdysozoa</taxon>
        <taxon>Nematoda</taxon>
        <taxon>Chromadorea</taxon>
        <taxon>Rhabditida</taxon>
        <taxon>Rhabditina</taxon>
        <taxon>Rhabditomorpha</taxon>
        <taxon>Strongyloidea</taxon>
        <taxon>Heligmosomidae</taxon>
        <taxon>Heligmosomoides</taxon>
    </lineage>
</organism>
<dbReference type="InterPro" id="IPR038717">
    <property type="entry name" value="Tc1-like_DDE_dom"/>
</dbReference>
<accession>A0A3P8EX93</accession>